<dbReference type="InterPro" id="IPR042099">
    <property type="entry name" value="ANL_N_sf"/>
</dbReference>
<dbReference type="PANTHER" id="PTHR43439:SF2">
    <property type="entry name" value="ENZYME, PUTATIVE (JCVI)-RELATED"/>
    <property type="match status" value="1"/>
</dbReference>
<name>A0A9P3PLG7_LYOSH</name>
<comment type="caution">
    <text evidence="4">The sequence shown here is derived from an EMBL/GenBank/DDBJ whole genome shotgun (WGS) entry which is preliminary data.</text>
</comment>
<dbReference type="PANTHER" id="PTHR43439">
    <property type="entry name" value="PHENYLACETATE-COENZYME A LIGASE"/>
    <property type="match status" value="1"/>
</dbReference>
<organism evidence="4 5">
    <name type="scientific">Lyophyllum shimeji</name>
    <name type="common">Hon-shimeji</name>
    <name type="synonym">Tricholoma shimeji</name>
    <dbReference type="NCBI Taxonomy" id="47721"/>
    <lineage>
        <taxon>Eukaryota</taxon>
        <taxon>Fungi</taxon>
        <taxon>Dikarya</taxon>
        <taxon>Basidiomycota</taxon>
        <taxon>Agaricomycotina</taxon>
        <taxon>Agaricomycetes</taxon>
        <taxon>Agaricomycetidae</taxon>
        <taxon>Agaricales</taxon>
        <taxon>Tricholomatineae</taxon>
        <taxon>Lyophyllaceae</taxon>
        <taxon>Lyophyllum</taxon>
    </lineage>
</organism>
<evidence type="ECO:0000256" key="2">
    <source>
        <dbReference type="ARBA" id="ARBA00022553"/>
    </source>
</evidence>
<dbReference type="InterPro" id="IPR000873">
    <property type="entry name" value="AMP-dep_synth/lig_dom"/>
</dbReference>
<dbReference type="Pfam" id="PF23562">
    <property type="entry name" value="AMP-binding_C_3"/>
    <property type="match status" value="1"/>
</dbReference>
<proteinExistence type="predicted"/>
<sequence>MPVEKDPIPPPVDGSVTIPETIDFHWKHNADLAIFAFNRDGTDEVTEITYLEFGRACHRVAHHVRPARAGPDGEVVAFIALADTIVYQAVTVGLMVAGLVPFPISPRNTPAAVAHLLQQTACHRLITTPVTLRTLLEGLQAELPPGYALHVEEIPSLAQVYPRLGHETAQDPFEQYPSPAPATAARPPLADTAIILHSSGSTGFPKAVYQTHRILAHWAAFPCLIEFRDHTPRVRIAGMMLPSFHTLGIYTQVLYTLFGTTSVGVYPPHATSRDKTPVLPTPANILDHTRRTACNAMITIPALLGVWAQDEEAVRVLRGLEFVGYSGGAVAPKLGDFMIAQGVKLNPGYGGTEFGSPTHAIPRPGDEADWAYMEFSSRCKVRWVPQGDGTYECQFLTTETHSLPIENLPDVRGYATADLWEPHPTKEYLWKIVGRVDDVIIHSSGEKTVPAPMEDIVMSNPYVMGTVMFGREHDQPGILIEPKAEHAIDVQDQVQLAELRNKLWSVIEEANRAAPAFSRIFKEMILVTARDQPLPRTGKGTVMRKMALKAYDAEIEALYATVEQSAKGEDVVPPVSWAKDDVQTWLLEQAASIHSGKVFSSSGDLFDQGFDSLSATILRRRIVGALRASKDTATVKTAETITQNTVYAHPSIEALTRFLVGLVADPQGFKGADDGKARIEAMIEKYSAGLEAPLPVPTGAGVERNGRRGEVVLLTGSTGNLGAEILAALLADGRVGRVYALNRAPKEAGKTMRERHVERFVDKALDVGLLSSERLVFVEGDTALPRLGLEEGVYAQIRDSVTVIIHNAWRLDFNLSLSSFEPNVRGTRKLIDFARAGPHAASMRFLFTSSVASAQSWDQTKGAFPEEVVADAGVAVGSGYGEGKYVSERILAKSGLQVSSLRIGQISGGLPNGAWATSDWFPILVKSSLALEALPAATGVASWVPMHAVSKAILDIAFAEERPPAALNLVHPRPVEWNSIIDSVKEALEEGREGLPAMRVVPFAEWFALLEQRAKSASDADIQAIPAIKLLEFFRATGKADQAIAQAGRKDVESGGLTRFATEKAQGCSPTMRELSPIGREDVRRWVRYWRGVGLF</sequence>
<dbReference type="InterPro" id="IPR036291">
    <property type="entry name" value="NAD(P)-bd_dom_sf"/>
</dbReference>
<evidence type="ECO:0000256" key="1">
    <source>
        <dbReference type="ARBA" id="ARBA00022450"/>
    </source>
</evidence>
<evidence type="ECO:0000313" key="4">
    <source>
        <dbReference type="EMBL" id="GLB38113.1"/>
    </source>
</evidence>
<dbReference type="InterPro" id="IPR020806">
    <property type="entry name" value="PKS_PP-bd"/>
</dbReference>
<dbReference type="AlphaFoldDB" id="A0A9P3PLG7"/>
<dbReference type="SUPFAM" id="SSF56801">
    <property type="entry name" value="Acetyl-CoA synthetase-like"/>
    <property type="match status" value="1"/>
</dbReference>
<keyword evidence="5" id="KW-1185">Reference proteome</keyword>
<dbReference type="InterPro" id="IPR020845">
    <property type="entry name" value="AMP-binding_CS"/>
</dbReference>
<gene>
    <name evidence="4" type="ORF">LshimejAT787_0411640</name>
</gene>
<dbReference type="SUPFAM" id="SSF51735">
    <property type="entry name" value="NAD(P)-binding Rossmann-fold domains"/>
    <property type="match status" value="1"/>
</dbReference>
<dbReference type="InterPro" id="IPR051414">
    <property type="entry name" value="Adenylate-forming_Reductase"/>
</dbReference>
<dbReference type="PROSITE" id="PS00455">
    <property type="entry name" value="AMP_BINDING"/>
    <property type="match status" value="1"/>
</dbReference>
<keyword evidence="1" id="KW-0596">Phosphopantetheine</keyword>
<reference evidence="4" key="1">
    <citation type="submission" date="2022-07" db="EMBL/GenBank/DDBJ databases">
        <title>The genome of Lyophyllum shimeji provides insight into the initial evolution of ectomycorrhizal fungal genome.</title>
        <authorList>
            <person name="Kobayashi Y."/>
            <person name="Shibata T."/>
            <person name="Hirakawa H."/>
            <person name="Shigenobu S."/>
            <person name="Nishiyama T."/>
            <person name="Yamada A."/>
            <person name="Hasebe M."/>
            <person name="Kawaguchi M."/>
        </authorList>
    </citation>
    <scope>NUCLEOTIDE SEQUENCE</scope>
    <source>
        <strain evidence="4">AT787</strain>
    </source>
</reference>
<dbReference type="Proteomes" id="UP001063166">
    <property type="component" value="Unassembled WGS sequence"/>
</dbReference>
<evidence type="ECO:0000259" key="3">
    <source>
        <dbReference type="SMART" id="SM00823"/>
    </source>
</evidence>
<evidence type="ECO:0000313" key="5">
    <source>
        <dbReference type="Proteomes" id="UP001063166"/>
    </source>
</evidence>
<dbReference type="OrthoDB" id="429813at2759"/>
<dbReference type="SMART" id="SM00823">
    <property type="entry name" value="PKS_PP"/>
    <property type="match status" value="1"/>
</dbReference>
<keyword evidence="2" id="KW-0597">Phosphoprotein</keyword>
<dbReference type="EMBL" id="BRPK01000004">
    <property type="protein sequence ID" value="GLB38113.1"/>
    <property type="molecule type" value="Genomic_DNA"/>
</dbReference>
<protein>
    <submittedName>
        <fullName evidence="4">Acetyl-CoA synthetase-like protein</fullName>
    </submittedName>
</protein>
<dbReference type="InterPro" id="IPR013120">
    <property type="entry name" value="FAR_NAD-bd"/>
</dbReference>
<accession>A0A9P3PLG7</accession>
<dbReference type="Pfam" id="PF00501">
    <property type="entry name" value="AMP-binding"/>
    <property type="match status" value="1"/>
</dbReference>
<dbReference type="Gene3D" id="3.40.50.720">
    <property type="entry name" value="NAD(P)-binding Rossmann-like Domain"/>
    <property type="match status" value="1"/>
</dbReference>
<dbReference type="GO" id="GO:0031177">
    <property type="term" value="F:phosphopantetheine binding"/>
    <property type="evidence" value="ECO:0007669"/>
    <property type="project" value="InterPro"/>
</dbReference>
<feature type="domain" description="Polyketide synthase-like phosphopantetheine-binding" evidence="3">
    <location>
        <begin position="580"/>
        <end position="663"/>
    </location>
</feature>
<dbReference type="Gene3D" id="3.40.50.12780">
    <property type="entry name" value="N-terminal domain of ligase-like"/>
    <property type="match status" value="1"/>
</dbReference>
<dbReference type="Pfam" id="PF07993">
    <property type="entry name" value="NAD_binding_4"/>
    <property type="match status" value="1"/>
</dbReference>